<name>A0A0W0WZK6_9GAMM</name>
<accession>A0A0W0WZK6</accession>
<reference evidence="5 6" key="1">
    <citation type="submission" date="2015-11" db="EMBL/GenBank/DDBJ databases">
        <title>Genomic analysis of 38 Legionella species identifies large and diverse effector repertoires.</title>
        <authorList>
            <person name="Burstein D."/>
            <person name="Amaro F."/>
            <person name="Zusman T."/>
            <person name="Lifshitz Z."/>
            <person name="Cohen O."/>
            <person name="Gilbert J.A."/>
            <person name="Pupko T."/>
            <person name="Shuman H.A."/>
            <person name="Segal G."/>
        </authorList>
    </citation>
    <scope>NUCLEOTIDE SEQUENCE [LARGE SCALE GENOMIC DNA]</scope>
    <source>
        <strain evidence="5 6">Oak Ridge-10</strain>
    </source>
</reference>
<dbReference type="Pfam" id="PF01648">
    <property type="entry name" value="ACPS"/>
    <property type="match status" value="1"/>
</dbReference>
<dbReference type="GO" id="GO:0008897">
    <property type="term" value="F:holo-[acyl-carrier-protein] synthase activity"/>
    <property type="evidence" value="ECO:0007669"/>
    <property type="project" value="InterPro"/>
</dbReference>
<comment type="caution">
    <text evidence="5">The sequence shown here is derived from an EMBL/GenBank/DDBJ whole genome shotgun (WGS) entry which is preliminary data.</text>
</comment>
<dbReference type="RefSeq" id="WP_042238729.1">
    <property type="nucleotide sequence ID" value="NZ_LCUA01000002.1"/>
</dbReference>
<dbReference type="SUPFAM" id="SSF56214">
    <property type="entry name" value="4'-phosphopantetheinyl transferase"/>
    <property type="match status" value="2"/>
</dbReference>
<dbReference type="EMBL" id="LNYP01000029">
    <property type="protein sequence ID" value="KTD37753.1"/>
    <property type="molecule type" value="Genomic_DNA"/>
</dbReference>
<dbReference type="InterPro" id="IPR055066">
    <property type="entry name" value="AASDHPPT_N"/>
</dbReference>
<dbReference type="InterPro" id="IPR050559">
    <property type="entry name" value="P-Pant_transferase_sf"/>
</dbReference>
<dbReference type="AlphaFoldDB" id="A0A0W0WZK6"/>
<dbReference type="PANTHER" id="PTHR12215:SF10">
    <property type="entry name" value="L-AMINOADIPATE-SEMIALDEHYDE DEHYDROGENASE-PHOSPHOPANTETHEINYL TRANSFERASE"/>
    <property type="match status" value="1"/>
</dbReference>
<organism evidence="5 6">
    <name type="scientific">Legionella oakridgensis</name>
    <dbReference type="NCBI Taxonomy" id="29423"/>
    <lineage>
        <taxon>Bacteria</taxon>
        <taxon>Pseudomonadati</taxon>
        <taxon>Pseudomonadota</taxon>
        <taxon>Gammaproteobacteria</taxon>
        <taxon>Legionellales</taxon>
        <taxon>Legionellaceae</taxon>
        <taxon>Legionella</taxon>
    </lineage>
</organism>
<keyword evidence="2 5" id="KW-0808">Transferase</keyword>
<evidence type="ECO:0000256" key="1">
    <source>
        <dbReference type="ARBA" id="ARBA00010990"/>
    </source>
</evidence>
<dbReference type="GO" id="GO:0000287">
    <property type="term" value="F:magnesium ion binding"/>
    <property type="evidence" value="ECO:0007669"/>
    <property type="project" value="InterPro"/>
</dbReference>
<feature type="domain" description="4'-phosphopantetheinyl transferase" evidence="3">
    <location>
        <begin position="116"/>
        <end position="203"/>
    </location>
</feature>
<protein>
    <submittedName>
        <fullName evidence="5">Phosphopantetheinyl transferase</fullName>
    </submittedName>
</protein>
<proteinExistence type="inferred from homology"/>
<dbReference type="Pfam" id="PF22624">
    <property type="entry name" value="AASDHPPT_N"/>
    <property type="match status" value="1"/>
</dbReference>
<dbReference type="GO" id="GO:0019878">
    <property type="term" value="P:lysine biosynthetic process via aminoadipic acid"/>
    <property type="evidence" value="ECO:0007669"/>
    <property type="project" value="TreeGrafter"/>
</dbReference>
<comment type="similarity">
    <text evidence="1">Belongs to the P-Pant transferase superfamily. Gsp/Sfp/HetI/AcpT family.</text>
</comment>
<sequence>MPSFKALPLQDCSLHEERVDIWQFSLHMEFNNSKSLLSSDEQKRAERYYFARHRRRFTIARTMLRLILARYLNLAPEQLEFTYSSHGKPALPNHHLQFNMSHSQETALLAVGKNHSLGIDLEFFSARPYEGIADHLFSVQENQALHALPPMLKPLGFFHIWAQKEALIKACGLGLSYPTKQISLPILPTEAQAIYDPLHRQHWRVLSFIPKIASCAALCYNPCIQEIRYLTLNEVSALQP</sequence>
<dbReference type="PATRIC" id="fig|29423.5.peg.1495"/>
<evidence type="ECO:0000259" key="4">
    <source>
        <dbReference type="Pfam" id="PF22624"/>
    </source>
</evidence>
<evidence type="ECO:0000313" key="6">
    <source>
        <dbReference type="Proteomes" id="UP000054858"/>
    </source>
</evidence>
<gene>
    <name evidence="5" type="ORF">Loak_1429</name>
</gene>
<evidence type="ECO:0000259" key="3">
    <source>
        <dbReference type="Pfam" id="PF01648"/>
    </source>
</evidence>
<dbReference type="PANTHER" id="PTHR12215">
    <property type="entry name" value="PHOSPHOPANTETHEINE TRANSFERASE"/>
    <property type="match status" value="1"/>
</dbReference>
<dbReference type="GO" id="GO:0005829">
    <property type="term" value="C:cytosol"/>
    <property type="evidence" value="ECO:0007669"/>
    <property type="project" value="TreeGrafter"/>
</dbReference>
<feature type="domain" description="4'-phosphopantetheinyl transferase N-terminal" evidence="4">
    <location>
        <begin position="28"/>
        <end position="110"/>
    </location>
</feature>
<evidence type="ECO:0000313" key="5">
    <source>
        <dbReference type="EMBL" id="KTD37753.1"/>
    </source>
</evidence>
<dbReference type="Proteomes" id="UP000054858">
    <property type="component" value="Unassembled WGS sequence"/>
</dbReference>
<evidence type="ECO:0000256" key="2">
    <source>
        <dbReference type="ARBA" id="ARBA00022679"/>
    </source>
</evidence>
<dbReference type="InterPro" id="IPR008278">
    <property type="entry name" value="4-PPantetheinyl_Trfase_dom"/>
</dbReference>
<dbReference type="Gene3D" id="3.90.470.20">
    <property type="entry name" value="4'-phosphopantetheinyl transferase domain"/>
    <property type="match status" value="2"/>
</dbReference>
<dbReference type="InterPro" id="IPR037143">
    <property type="entry name" value="4-PPantetheinyl_Trfase_dom_sf"/>
</dbReference>